<evidence type="ECO:0000256" key="4">
    <source>
        <dbReference type="ARBA" id="ARBA00007637"/>
    </source>
</evidence>
<dbReference type="Proteomes" id="UP000069902">
    <property type="component" value="Chromosome cPNK"/>
</dbReference>
<evidence type="ECO:0000256" key="3">
    <source>
        <dbReference type="ARBA" id="ARBA00004947"/>
    </source>
</evidence>
<evidence type="ECO:0000313" key="12">
    <source>
        <dbReference type="EMBL" id="CUI16188.1"/>
    </source>
</evidence>
<feature type="domain" description="NAD-dependent epimerase/dehydratase" evidence="11">
    <location>
        <begin position="6"/>
        <end position="254"/>
    </location>
</feature>
<dbReference type="SUPFAM" id="SSF51735">
    <property type="entry name" value="NAD(P)-binding Rossmann-fold domains"/>
    <property type="match status" value="1"/>
</dbReference>
<comment type="similarity">
    <text evidence="4 10">Belongs to the NAD(P)-dependent epimerase/dehydratase family.</text>
</comment>
<sequence length="322" mass="35921">MKSKTILIVGGAGYIGSHVNKMLNQAGYQTIVIDNLSRGRAETVLYGTFVQGDIADTVFLNQFFEQHSIDAVMHFAAYIDVGESVYDPAKYYQNNVANTLNLLMAMIRHQIKTFIFSSTAALFGEPLTPMINEEHPCHPLNPYGESKWMVEKILRDFETAYGLRYSCLRYFNAAGGDPEGKIKNYQARTSNLIPLILKSLKKDNGSITIYGTDYPTPDGTCIRDYIHIEDLGRAHITALEELLAGHSSSHYNLGNGKGFSVREVIQTVEKVLGKTVQTIEGERRPGDTPILLADASKAAKALNWHPQYSLEKMIEHAWKALD</sequence>
<dbReference type="CDD" id="cd05247">
    <property type="entry name" value="UDP_G4E_1_SDR_e"/>
    <property type="match status" value="1"/>
</dbReference>
<evidence type="ECO:0000256" key="10">
    <source>
        <dbReference type="RuleBase" id="RU366046"/>
    </source>
</evidence>
<dbReference type="GO" id="GO:0003978">
    <property type="term" value="F:UDP-glucose 4-epimerase activity"/>
    <property type="evidence" value="ECO:0007669"/>
    <property type="project" value="UniProtKB-UniRule"/>
</dbReference>
<dbReference type="RefSeq" id="WP_059060165.1">
    <property type="nucleotide sequence ID" value="NZ_LN879502.1"/>
</dbReference>
<comment type="pathway">
    <text evidence="3 10">Carbohydrate metabolism; galactose metabolism.</text>
</comment>
<name>A0A0U5CNG5_9BACT</name>
<evidence type="ECO:0000256" key="7">
    <source>
        <dbReference type="ARBA" id="ARBA00023027"/>
    </source>
</evidence>
<evidence type="ECO:0000256" key="5">
    <source>
        <dbReference type="ARBA" id="ARBA00013189"/>
    </source>
</evidence>
<dbReference type="STRING" id="389348.PNK_0560"/>
<dbReference type="EC" id="5.1.3.2" evidence="5 10"/>
<dbReference type="NCBIfam" id="TIGR01179">
    <property type="entry name" value="galE"/>
    <property type="match status" value="1"/>
</dbReference>
<dbReference type="PANTHER" id="PTHR43725">
    <property type="entry name" value="UDP-GLUCOSE 4-EPIMERASE"/>
    <property type="match status" value="1"/>
</dbReference>
<evidence type="ECO:0000256" key="2">
    <source>
        <dbReference type="ARBA" id="ARBA00001911"/>
    </source>
</evidence>
<accession>A0A0U5CNG5</accession>
<keyword evidence="7 10" id="KW-0520">NAD</keyword>
<protein>
    <recommendedName>
        <fullName evidence="6 10">UDP-glucose 4-epimerase</fullName>
        <ecNumber evidence="5 10">5.1.3.2</ecNumber>
    </recommendedName>
</protein>
<evidence type="ECO:0000256" key="9">
    <source>
        <dbReference type="ARBA" id="ARBA00023277"/>
    </source>
</evidence>
<keyword evidence="13" id="KW-1185">Reference proteome</keyword>
<evidence type="ECO:0000256" key="1">
    <source>
        <dbReference type="ARBA" id="ARBA00000083"/>
    </source>
</evidence>
<dbReference type="InterPro" id="IPR036291">
    <property type="entry name" value="NAD(P)-bd_dom_sf"/>
</dbReference>
<dbReference type="Gene3D" id="3.40.50.720">
    <property type="entry name" value="NAD(P)-binding Rossmann-like Domain"/>
    <property type="match status" value="1"/>
</dbReference>
<proteinExistence type="inferred from homology"/>
<dbReference type="GO" id="GO:0033499">
    <property type="term" value="P:galactose catabolic process via UDP-galactose, Leloir pathway"/>
    <property type="evidence" value="ECO:0007669"/>
    <property type="project" value="TreeGrafter"/>
</dbReference>
<dbReference type="UniPathway" id="UPA00214"/>
<dbReference type="EMBL" id="LN879502">
    <property type="protein sequence ID" value="CUI16188.1"/>
    <property type="molecule type" value="Genomic_DNA"/>
</dbReference>
<dbReference type="Pfam" id="PF01370">
    <property type="entry name" value="Epimerase"/>
    <property type="match status" value="1"/>
</dbReference>
<comment type="subunit">
    <text evidence="10">Homodimer.</text>
</comment>
<dbReference type="Gene3D" id="3.90.25.10">
    <property type="entry name" value="UDP-galactose 4-epimerase, domain 1"/>
    <property type="match status" value="1"/>
</dbReference>
<dbReference type="PATRIC" id="fig|389348.3.peg.616"/>
<dbReference type="InterPro" id="IPR001509">
    <property type="entry name" value="Epimerase_deHydtase"/>
</dbReference>
<dbReference type="InterPro" id="IPR005886">
    <property type="entry name" value="UDP_G4E"/>
</dbReference>
<dbReference type="KEGG" id="pnl:PNK_0560"/>
<gene>
    <name evidence="12" type="primary">galE</name>
    <name evidence="12" type="ORF">PNK_0560</name>
</gene>
<dbReference type="InParanoid" id="A0A0U5CNG5"/>
<dbReference type="FunCoup" id="A0A0U5CNG5">
    <property type="interactions" value="305"/>
</dbReference>
<dbReference type="AlphaFoldDB" id="A0A0U5CNG5"/>
<reference evidence="13" key="1">
    <citation type="submission" date="2015-09" db="EMBL/GenBank/DDBJ databases">
        <authorList>
            <person name="Bertelli C."/>
        </authorList>
    </citation>
    <scope>NUCLEOTIDE SEQUENCE [LARGE SCALE GENOMIC DNA]</scope>
    <source>
        <strain evidence="13">KNic</strain>
    </source>
</reference>
<evidence type="ECO:0000256" key="8">
    <source>
        <dbReference type="ARBA" id="ARBA00023235"/>
    </source>
</evidence>
<comment type="catalytic activity">
    <reaction evidence="1 10">
        <text>UDP-alpha-D-glucose = UDP-alpha-D-galactose</text>
        <dbReference type="Rhea" id="RHEA:22168"/>
        <dbReference type="ChEBI" id="CHEBI:58885"/>
        <dbReference type="ChEBI" id="CHEBI:66914"/>
        <dbReference type="EC" id="5.1.3.2"/>
    </reaction>
</comment>
<dbReference type="PANTHER" id="PTHR43725:SF53">
    <property type="entry name" value="UDP-ARABINOSE 4-EPIMERASE 1"/>
    <property type="match status" value="1"/>
</dbReference>
<evidence type="ECO:0000259" key="11">
    <source>
        <dbReference type="Pfam" id="PF01370"/>
    </source>
</evidence>
<keyword evidence="8 10" id="KW-0413">Isomerase</keyword>
<comment type="cofactor">
    <cofactor evidence="2 10">
        <name>NAD(+)</name>
        <dbReference type="ChEBI" id="CHEBI:57540"/>
    </cofactor>
</comment>
<keyword evidence="9 10" id="KW-0119">Carbohydrate metabolism</keyword>
<evidence type="ECO:0000256" key="6">
    <source>
        <dbReference type="ARBA" id="ARBA00018569"/>
    </source>
</evidence>
<organism evidence="12 13">
    <name type="scientific">Candidatus Protochlamydia naegleriophila</name>
    <dbReference type="NCBI Taxonomy" id="389348"/>
    <lineage>
        <taxon>Bacteria</taxon>
        <taxon>Pseudomonadati</taxon>
        <taxon>Chlamydiota</taxon>
        <taxon>Chlamydiia</taxon>
        <taxon>Parachlamydiales</taxon>
        <taxon>Parachlamydiaceae</taxon>
        <taxon>Candidatus Protochlamydia</taxon>
    </lineage>
</organism>
<evidence type="ECO:0000313" key="13">
    <source>
        <dbReference type="Proteomes" id="UP000069902"/>
    </source>
</evidence>